<dbReference type="eggNOG" id="COG4386">
    <property type="taxonomic scope" value="Bacteria"/>
</dbReference>
<evidence type="ECO:0000256" key="1">
    <source>
        <dbReference type="SAM" id="Phobius"/>
    </source>
</evidence>
<feature type="transmembrane region" description="Helical" evidence="1">
    <location>
        <begin position="21"/>
        <end position="40"/>
    </location>
</feature>
<dbReference type="InterPro" id="IPR046524">
    <property type="entry name" value="DUF6701"/>
</dbReference>
<evidence type="ECO:0000313" key="4">
    <source>
        <dbReference type="Proteomes" id="UP000005633"/>
    </source>
</evidence>
<name>G8QMA9_AZOOP</name>
<dbReference type="RefSeq" id="WP_014236388.1">
    <property type="nucleotide sequence ID" value="NC_016616.1"/>
</dbReference>
<accession>G8QMA9</accession>
<dbReference type="eggNOG" id="COG1664">
    <property type="taxonomic scope" value="Bacteria"/>
</dbReference>
<dbReference type="eggNOG" id="COG3210">
    <property type="taxonomic scope" value="Bacteria"/>
</dbReference>
<dbReference type="SUPFAM" id="SSF49899">
    <property type="entry name" value="Concanavalin A-like lectins/glucanases"/>
    <property type="match status" value="1"/>
</dbReference>
<organism evidence="3 4">
    <name type="scientific">Azospira oryzae (strain ATCC BAA-33 / DSM 13638 / PS)</name>
    <name type="common">Dechlorosoma suillum</name>
    <dbReference type="NCBI Taxonomy" id="640081"/>
    <lineage>
        <taxon>Bacteria</taxon>
        <taxon>Pseudomonadati</taxon>
        <taxon>Pseudomonadota</taxon>
        <taxon>Betaproteobacteria</taxon>
        <taxon>Rhodocyclales</taxon>
        <taxon>Rhodocyclaceae</taxon>
        <taxon>Azospira</taxon>
    </lineage>
</organism>
<gene>
    <name evidence="3" type="ordered locus">Dsui_1287</name>
</gene>
<reference evidence="3 4" key="1">
    <citation type="journal article" date="2012" name="J. Bacteriol.">
        <title>Complete genome sequence of the anaerobic perchlorate-reducing bacterium Azospira suillum strain PS.</title>
        <authorList>
            <person name="Byrne-Bailey K.G."/>
            <person name="Coates J.D."/>
        </authorList>
    </citation>
    <scope>NUCLEOTIDE SEQUENCE [LARGE SCALE GENOMIC DNA]</scope>
    <source>
        <strain evidence="4">ATCC BAA-33 / DSM 13638 / PS</strain>
    </source>
</reference>
<keyword evidence="1" id="KW-1133">Transmembrane helix</keyword>
<dbReference type="Pfam" id="PF20419">
    <property type="entry name" value="DUF6701"/>
    <property type="match status" value="1"/>
</dbReference>
<dbReference type="STRING" id="640081.Dsui_1287"/>
<dbReference type="InterPro" id="IPR013320">
    <property type="entry name" value="ConA-like_dom_sf"/>
</dbReference>
<keyword evidence="1" id="KW-0472">Membrane</keyword>
<sequence length="1592" mass="162824">MPMINHCTRGSCVKNLIIKSLFLLVMMMAGSSVFAVTLTASPTACENLAGIGTQVWSNPGRAVSSNTSYATVSLDGTISQYLYCHDFGFAVPAGATINGITVNVERRSSLTGNGGSRDSSVSLVSGGVVVGSNLATATAYTTSDVVESHGGATNLWGAAWTPATVNAGAFGVAFAATKASSSGAAHIVYVDHIQILVDYTPAPRACVSAASGNWSAAATWNCGSGPGDGPPISIDSATINNHAISFNTSSSVASLTINSGSLTQTGTGTQTLTVSGNITNSGSILDNGSNGSFDITVGGSVSNTGSTFTVDNLTVTGNVTSSSPMTVRTALSVSGNLNNSGATGLTAGTMTVSGTATSNAPLTATTFNVGGDLTSSNALTVANLIFQKAGTQAATFYNSQNVVTNFTVNSGSTVSSSNYSTLNIKGALTNNGSIALPNTSWIFNGTSAQTIGGSSDSSLGNMTMNNSAGVTLSRNVTVPGTLTLTSGNITAGSYVLAVTGTYCPASISGGSAASYVIGNLRLSFPPYNATCTYPIGDTSAYAPMTIAFPWFAGISGGTLTGSTTKGQHPQINTSGINPLMDVNRYWTLGVTGDTLTSLPSGGSYNATFQFVAADILGGAQVSTFAGSRYTSGAWTSPVLALSSYTANSVNLSGLTLFGSFVTGQPGSPNPGQCSVPPFVPSGVTCYCDSFTGSNLTSGIFNSKWTVSTLGPRSYTPSFVSGRLRLTDNNTNEATSATLGAIFPAAGNYISVEFRQFAYNGSGADGLAVTLSDYSVAPNPGAFGGSLGYAQKSGIVGFAGGWIGVGFDEFGNYTNPTEGRIDGPGYFSQVVAVRGSYAATTPANLYSLGYPYLARSAVQSGSNTIDNRTSSVASRGYYYQVVIDARNYTTANKTAQIQVNRDTSCSTDFCPTTGYVNLLAPFDAYAPGFTPTTAQVPVPDNWQISFTGSTGSSTNIHEISGLRVCAQSIIPPNGTTASGFNAIDSAMARTDINVQQAGAHIYTKLVGVDFALNIAVLNSAGTGIDSNYALTSNKTVTVELIDNSTTANQAATCSAKSSFASTTMSFTSTDKGFKLSPTFKINSAYSNVLVRMKDSTTTACSSDTFAIRPLSLTNVTAKVGSTDLVASSNGAGAAMTVKAGSDFSLSATASPSSNYSGTPSIVTANVIDVASSGAISPAPLSCAFSAADTSSGTVSGTCQYREVGYFSLPVDALIDNTFTTVDQNGRDDCIVNSTSNTLSNGKYGCNIGTPSATSWGRFIPDHFELSAVALDNRSELTTCSNRNLDGFTYMGEPIGLGFSIAAKAVGGSTTENYDFGRGYSRLTMGNWLAAAGATPLDSNNFNLWALDNPATGSATVFPGGGGTRLGFTPGTVSTACSGSPTNRWCAGVATITGNLVLNRAATADGPYASFTIGAVPRDQDGVSLAATALNLDADQSGSNERAKLATTAVRFGLLQLTTAYGSELLPLSVGMEARFWNGLAFVLNAQDNCTAIQPTNVASARVAGETAATLGAPTVTQIAAGKGRLRFASPGLRSTFRVCVDLGGDANCAATSSAAMSYMTGRWDGSALFDRDPSARAAFGLNRGAYLYYRENY</sequence>
<feature type="domain" description="DUF6701" evidence="2">
    <location>
        <begin position="987"/>
        <end position="1590"/>
    </location>
</feature>
<dbReference type="OrthoDB" id="9790247at2"/>
<dbReference type="KEGG" id="dsu:Dsui_1287"/>
<proteinExistence type="predicted"/>
<evidence type="ECO:0000313" key="3">
    <source>
        <dbReference type="EMBL" id="AEV25687.1"/>
    </source>
</evidence>
<dbReference type="eggNOG" id="COG2911">
    <property type="taxonomic scope" value="Bacteria"/>
</dbReference>
<protein>
    <recommendedName>
        <fullName evidence="2">DUF6701 domain-containing protein</fullName>
    </recommendedName>
</protein>
<dbReference type="Proteomes" id="UP000005633">
    <property type="component" value="Chromosome"/>
</dbReference>
<dbReference type="EMBL" id="CP003153">
    <property type="protein sequence ID" value="AEV25687.1"/>
    <property type="molecule type" value="Genomic_DNA"/>
</dbReference>
<keyword evidence="1" id="KW-0812">Transmembrane</keyword>
<evidence type="ECO:0000259" key="2">
    <source>
        <dbReference type="Pfam" id="PF20419"/>
    </source>
</evidence>
<dbReference type="HOGENOM" id="CLU_244631_0_0_4"/>